<feature type="region of interest" description="Disordered" evidence="3">
    <location>
        <begin position="1"/>
        <end position="74"/>
    </location>
</feature>
<dbReference type="GO" id="GO:0036435">
    <property type="term" value="F:K48-linked polyubiquitin modification-dependent protein binding"/>
    <property type="evidence" value="ECO:0007669"/>
    <property type="project" value="UniProtKB-UniRule"/>
</dbReference>
<comment type="catalytic activity">
    <reaction evidence="2">
        <text>Thiol-dependent hydrolysis of ester, thioester, amide, peptide and isopeptide bonds formed by the C-terminal Gly of ubiquitin (a 76-residue protein attached to proteins as an intracellular targeting signal).</text>
        <dbReference type="EC" id="3.4.19.12"/>
    </reaction>
</comment>
<keyword evidence="2" id="KW-0833">Ubl conjugation pathway</keyword>
<sequence>MADPPPPETQQREPTEDLRALDSQESSSPEKPNPCTEEPSSLNALNKDRKPEVSIPSEEPIDPSAPSNADLGPVIQDFGNELHIVDTGVDEVDSHPLVEDNRTLFLRESGGLNLQANSAEPDPTPSSKPLAGASAVETLPLSSDEPPEPETQIPQTHLNKPDLTSQTSSTFPQSSGEPVTSTSPAGPDTTTSTLEQLREAPTSGQTSAANEKAQLPSEAASPVLEASSAAGAPETSPSKAAAKSAAKDASVHQVKWITFNGNKVPVITQNENGPCPMIAITNVLLLRRKLNLPPGNEVISSDLLIAALSDNLLSYSIADLDEGQRSNYEANLSAALSVFPYLQTGLDINVRFTGVSDFEYTPALTVFDLFRIPLFHGWVVDPQDRELAQTLKDQTYNQVVEMIINYKSSSDPSRIQQGYLIEEFLERTASQLTVHGLCKLSENLREHQLAILFRNNHFNTIYKSGGQVYVLVTDVGFMNEPNIVWETLDDVDGDSRFVDCDFRLCTKFTARSPPAAATTPSDVPPVSATASSHTTSPVCGSPEQIDMDHQLAMSLEAADREDAQTRADLDLAKRLQAEEDAASRNSGRPRKPHQPPLTHQQPPPQHRHRYSPSSPQNSTPRHRHRAEHDRSNSWACSIS</sequence>
<feature type="compositionally biased region" description="Low complexity" evidence="3">
    <location>
        <begin position="164"/>
        <end position="175"/>
    </location>
</feature>
<comment type="function">
    <text evidence="2">Hydrolase that can specifically remove 'Lys-48'-linked conjugated ubiquitin from proteins. Has exodeubiquitinase activity and has a preference for long polyubiquitin chains. May play a regulatory role at the level of protein turnover.</text>
</comment>
<dbReference type="AlphaFoldDB" id="A0A5K3EHR4"/>
<dbReference type="PANTHER" id="PTHR18063">
    <property type="entry name" value="NF-E2 INDUCIBLE PROTEIN"/>
    <property type="match status" value="1"/>
</dbReference>
<feature type="region of interest" description="Disordered" evidence="3">
    <location>
        <begin position="578"/>
        <end position="639"/>
    </location>
</feature>
<dbReference type="GO" id="GO:0006508">
    <property type="term" value="P:proteolysis"/>
    <property type="evidence" value="ECO:0007669"/>
    <property type="project" value="UniProtKB-KW"/>
</dbReference>
<dbReference type="GO" id="GO:0005829">
    <property type="term" value="C:cytosol"/>
    <property type="evidence" value="ECO:0007669"/>
    <property type="project" value="TreeGrafter"/>
</dbReference>
<dbReference type="WBParaSite" id="MCU_000647-RA">
    <property type="protein sequence ID" value="MCU_000647-RA"/>
    <property type="gene ID" value="MCU_000647"/>
</dbReference>
<feature type="region of interest" description="Disordered" evidence="3">
    <location>
        <begin position="513"/>
        <end position="543"/>
    </location>
</feature>
<organism evidence="5">
    <name type="scientific">Mesocestoides corti</name>
    <name type="common">Flatworm</name>
    <dbReference type="NCBI Taxonomy" id="53468"/>
    <lineage>
        <taxon>Eukaryota</taxon>
        <taxon>Metazoa</taxon>
        <taxon>Spiralia</taxon>
        <taxon>Lophotrochozoa</taxon>
        <taxon>Platyhelminthes</taxon>
        <taxon>Cestoda</taxon>
        <taxon>Eucestoda</taxon>
        <taxon>Cyclophyllidea</taxon>
        <taxon>Mesocestoididae</taxon>
        <taxon>Mesocestoides</taxon>
    </lineage>
</organism>
<name>A0A5K3EHR4_MESCO</name>
<keyword evidence="2" id="KW-0378">Hydrolase</keyword>
<evidence type="ECO:0000256" key="2">
    <source>
        <dbReference type="RuleBase" id="RU367139"/>
    </source>
</evidence>
<accession>A0A5K3EHR4</accession>
<feature type="compositionally biased region" description="Polar residues" evidence="3">
    <location>
        <begin position="528"/>
        <end position="538"/>
    </location>
</feature>
<dbReference type="GO" id="GO:0071108">
    <property type="term" value="P:protein K48-linked deubiquitination"/>
    <property type="evidence" value="ECO:0007669"/>
    <property type="project" value="TreeGrafter"/>
</dbReference>
<dbReference type="InterPro" id="IPR033979">
    <property type="entry name" value="MINDY_domain"/>
</dbReference>
<feature type="compositionally biased region" description="Basic and acidic residues" evidence="3">
    <location>
        <begin position="10"/>
        <end position="22"/>
    </location>
</feature>
<dbReference type="EC" id="3.4.19.12" evidence="2"/>
<feature type="domain" description="MINDY deubiquitinase" evidence="4">
    <location>
        <begin position="251"/>
        <end position="502"/>
    </location>
</feature>
<keyword evidence="2" id="KW-0788">Thiol protease</keyword>
<comment type="similarity">
    <text evidence="1 2">Belongs to the MINDY deubiquitinase family. FAM63 subfamily.</text>
</comment>
<feature type="region of interest" description="Disordered" evidence="3">
    <location>
        <begin position="112"/>
        <end position="244"/>
    </location>
</feature>
<dbReference type="GO" id="GO:0016807">
    <property type="term" value="F:cysteine-type carboxypeptidase activity"/>
    <property type="evidence" value="ECO:0007669"/>
    <property type="project" value="TreeGrafter"/>
</dbReference>
<proteinExistence type="inferred from homology"/>
<evidence type="ECO:0000313" key="5">
    <source>
        <dbReference type="WBParaSite" id="MCU_000647-RA"/>
    </source>
</evidence>
<dbReference type="GO" id="GO:0140934">
    <property type="term" value="F:histone deubiquitinase activity"/>
    <property type="evidence" value="ECO:0007669"/>
    <property type="project" value="UniProtKB-UniRule"/>
</dbReference>
<keyword evidence="2" id="KW-0645">Protease</keyword>
<dbReference type="GO" id="GO:0004843">
    <property type="term" value="F:cysteine-type deubiquitinase activity"/>
    <property type="evidence" value="ECO:0007669"/>
    <property type="project" value="UniProtKB-UniRule"/>
</dbReference>
<evidence type="ECO:0000259" key="4">
    <source>
        <dbReference type="Pfam" id="PF04424"/>
    </source>
</evidence>
<evidence type="ECO:0000256" key="1">
    <source>
        <dbReference type="ARBA" id="ARBA00006616"/>
    </source>
</evidence>
<evidence type="ECO:0000313" key="6">
    <source>
        <dbReference type="WBParaSite" id="MCU_000647-RB"/>
    </source>
</evidence>
<dbReference type="WBParaSite" id="MCU_000647-RB">
    <property type="protein sequence ID" value="MCU_000647-RB"/>
    <property type="gene ID" value="MCU_000647"/>
</dbReference>
<dbReference type="Pfam" id="PF04424">
    <property type="entry name" value="MINDY_DUB"/>
    <property type="match status" value="1"/>
</dbReference>
<feature type="compositionally biased region" description="Polar residues" evidence="3">
    <location>
        <begin position="176"/>
        <end position="195"/>
    </location>
</feature>
<protein>
    <recommendedName>
        <fullName evidence="2">Ubiquitin carboxyl-terminal hydrolase</fullName>
        <ecNumber evidence="2">3.4.19.12</ecNumber>
    </recommendedName>
</protein>
<reference evidence="5 6" key="1">
    <citation type="submission" date="2019-11" db="UniProtKB">
        <authorList>
            <consortium name="WormBaseParasite"/>
        </authorList>
    </citation>
    <scope>IDENTIFICATION</scope>
</reference>
<dbReference type="GO" id="GO:1990380">
    <property type="term" value="F:K48-linked deubiquitinase activity"/>
    <property type="evidence" value="ECO:0007669"/>
    <property type="project" value="UniProtKB-UniRule"/>
</dbReference>
<evidence type="ECO:0000256" key="3">
    <source>
        <dbReference type="SAM" id="MobiDB-lite"/>
    </source>
</evidence>
<feature type="compositionally biased region" description="Low complexity" evidence="3">
    <location>
        <begin position="513"/>
        <end position="526"/>
    </location>
</feature>
<dbReference type="InterPro" id="IPR007518">
    <property type="entry name" value="MINDY"/>
</dbReference>
<dbReference type="PANTHER" id="PTHR18063:SF6">
    <property type="entry name" value="UBIQUITIN CARBOXYL-TERMINAL HYDROLASE"/>
    <property type="match status" value="1"/>
</dbReference>
<dbReference type="GO" id="GO:0071944">
    <property type="term" value="C:cell periphery"/>
    <property type="evidence" value="ECO:0007669"/>
    <property type="project" value="TreeGrafter"/>
</dbReference>